<dbReference type="SUPFAM" id="SSF56796">
    <property type="entry name" value="Dehydroquinate synthase-like"/>
    <property type="match status" value="1"/>
</dbReference>
<dbReference type="PANTHER" id="PTHR43622">
    <property type="entry name" value="3-DEHYDROQUINATE SYNTHASE"/>
    <property type="match status" value="1"/>
</dbReference>
<feature type="binding site" evidence="10">
    <location>
        <position position="91"/>
    </location>
    <ligand>
        <name>substrate</name>
    </ligand>
</feature>
<name>A0A1G6HIM2_9ACTN</name>
<comment type="cofactor">
    <cofactor evidence="10">
        <name>Mg(2+)</name>
        <dbReference type="ChEBI" id="CHEBI:18420"/>
    </cofactor>
    <text evidence="10">Binds 1 Mg(2+) ion per subunit.</text>
</comment>
<evidence type="ECO:0000256" key="2">
    <source>
        <dbReference type="ARBA" id="ARBA00001911"/>
    </source>
</evidence>
<comment type="cofactor">
    <cofactor evidence="11">
        <name>Co(2+)</name>
        <dbReference type="ChEBI" id="CHEBI:48828"/>
    </cofactor>
    <cofactor evidence="11">
        <name>Zn(2+)</name>
        <dbReference type="ChEBI" id="CHEBI:29105"/>
    </cofactor>
    <text evidence="11">Binds 1 divalent metal cation per subunit. Can use either Co(2+) or Zn(2+).</text>
</comment>
<comment type="function">
    <text evidence="10">Catalyzes the specific phosphorylation of the 3-hydroxyl group of shikimic acid using ATP as a cosubstrate.</text>
</comment>
<dbReference type="GO" id="GO:0004765">
    <property type="term" value="F:shikimate kinase activity"/>
    <property type="evidence" value="ECO:0007669"/>
    <property type="project" value="UniProtKB-UniRule"/>
</dbReference>
<organism evidence="14 15">
    <name type="scientific">Raineyella antarctica</name>
    <dbReference type="NCBI Taxonomy" id="1577474"/>
    <lineage>
        <taxon>Bacteria</taxon>
        <taxon>Bacillati</taxon>
        <taxon>Actinomycetota</taxon>
        <taxon>Actinomycetes</taxon>
        <taxon>Propionibacteriales</taxon>
        <taxon>Propionibacteriaceae</taxon>
        <taxon>Raineyella</taxon>
    </lineage>
</organism>
<keyword evidence="8 11" id="KW-0456">Lyase</keyword>
<dbReference type="InterPro" id="IPR056179">
    <property type="entry name" value="DHQS_C"/>
</dbReference>
<keyword evidence="10" id="KW-0418">Kinase</keyword>
<evidence type="ECO:0000256" key="9">
    <source>
        <dbReference type="ARBA" id="ARBA00023268"/>
    </source>
</evidence>
<dbReference type="Gene3D" id="1.20.1090.10">
    <property type="entry name" value="Dehydroquinate synthase-like - alpha domain"/>
    <property type="match status" value="1"/>
</dbReference>
<evidence type="ECO:0000256" key="10">
    <source>
        <dbReference type="HAMAP-Rule" id="MF_00109"/>
    </source>
</evidence>
<dbReference type="Pfam" id="PF01761">
    <property type="entry name" value="DHQ_synthase"/>
    <property type="match status" value="1"/>
</dbReference>
<feature type="binding site" evidence="11">
    <location>
        <begin position="283"/>
        <end position="287"/>
    </location>
    <ligand>
        <name>NAD(+)</name>
        <dbReference type="ChEBI" id="CHEBI:57540"/>
    </ligand>
</feature>
<dbReference type="Pfam" id="PF24621">
    <property type="entry name" value="DHQS_C"/>
    <property type="match status" value="1"/>
</dbReference>
<dbReference type="InterPro" id="IPR050071">
    <property type="entry name" value="Dehydroquinate_synthase"/>
</dbReference>
<evidence type="ECO:0000256" key="5">
    <source>
        <dbReference type="ARBA" id="ARBA00022605"/>
    </source>
</evidence>
<evidence type="ECO:0000259" key="13">
    <source>
        <dbReference type="Pfam" id="PF24621"/>
    </source>
</evidence>
<proteinExistence type="inferred from homology"/>
<dbReference type="CDD" id="cd00464">
    <property type="entry name" value="SK"/>
    <property type="match status" value="1"/>
</dbReference>
<dbReference type="GO" id="GO:0008652">
    <property type="term" value="P:amino acid biosynthetic process"/>
    <property type="evidence" value="ECO:0007669"/>
    <property type="project" value="UniProtKB-KW"/>
</dbReference>
<evidence type="ECO:0000256" key="11">
    <source>
        <dbReference type="HAMAP-Rule" id="MF_00110"/>
    </source>
</evidence>
<dbReference type="InterPro" id="IPR000623">
    <property type="entry name" value="Shikimate_kinase/TSH1"/>
</dbReference>
<evidence type="ECO:0000256" key="3">
    <source>
        <dbReference type="ARBA" id="ARBA00004661"/>
    </source>
</evidence>
<dbReference type="PRINTS" id="PR01100">
    <property type="entry name" value="SHIKIMTKNASE"/>
</dbReference>
<keyword evidence="10" id="KW-0067">ATP-binding</keyword>
<dbReference type="GO" id="GO:0003856">
    <property type="term" value="F:3-dehydroquinate synthase activity"/>
    <property type="evidence" value="ECO:0007669"/>
    <property type="project" value="UniProtKB-UniRule"/>
</dbReference>
<keyword evidence="10" id="KW-0460">Magnesium</keyword>
<feature type="domain" description="3-dehydroquinate synthase N-terminal" evidence="12">
    <location>
        <begin position="245"/>
        <end position="357"/>
    </location>
</feature>
<comment type="similarity">
    <text evidence="10">Belongs to the shikimate kinase family.</text>
</comment>
<comment type="pathway">
    <text evidence="3 11">Metabolic intermediate biosynthesis; chorismate biosynthesis; chorismate from D-erythrose 4-phosphate and phosphoenolpyruvate: step 2/7.</text>
</comment>
<keyword evidence="9" id="KW-0511">Multifunctional enzyme</keyword>
<keyword evidence="7 11" id="KW-0057">Aromatic amino acid biosynthesis</keyword>
<evidence type="ECO:0000256" key="4">
    <source>
        <dbReference type="ARBA" id="ARBA00022490"/>
    </source>
</evidence>
<comment type="pathway">
    <text evidence="10">Metabolic intermediate biosynthesis; chorismate biosynthesis; chorismate from D-erythrose 4-phosphate and phosphoenolpyruvate: step 5/7.</text>
</comment>
<protein>
    <recommendedName>
        <fullName evidence="10 11">Multifunctional fusion protein</fullName>
    </recommendedName>
    <domain>
        <recommendedName>
            <fullName evidence="10">Shikimate kinase</fullName>
            <shortName evidence="10">SK</shortName>
            <ecNumber evidence="10">2.7.1.71</ecNumber>
        </recommendedName>
    </domain>
    <domain>
        <recommendedName>
            <fullName evidence="11">3-dehydroquinate synthase</fullName>
            <shortName evidence="11">DHQS</shortName>
            <ecNumber evidence="11">4.2.3.4</ecNumber>
        </recommendedName>
    </domain>
</protein>
<keyword evidence="11" id="KW-0547">Nucleotide-binding</keyword>
<dbReference type="InterPro" id="IPR031322">
    <property type="entry name" value="Shikimate/glucono_kinase"/>
</dbReference>
<comment type="subunit">
    <text evidence="10">Monomer.</text>
</comment>
<feature type="binding site" evidence="10">
    <location>
        <begin position="24"/>
        <end position="29"/>
    </location>
    <ligand>
        <name>ATP</name>
        <dbReference type="ChEBI" id="CHEBI:30616"/>
    </ligand>
</feature>
<feature type="binding site" evidence="11">
    <location>
        <position position="362"/>
    </location>
    <ligand>
        <name>Zn(2+)</name>
        <dbReference type="ChEBI" id="CHEBI:29105"/>
    </ligand>
</feature>
<dbReference type="GO" id="GO:0000287">
    <property type="term" value="F:magnesium ion binding"/>
    <property type="evidence" value="ECO:0007669"/>
    <property type="project" value="UniProtKB-UniRule"/>
</dbReference>
<dbReference type="PANTHER" id="PTHR43622:SF7">
    <property type="entry name" value="3-DEHYDROQUINATE SYNTHASE, CHLOROPLASTIC"/>
    <property type="match status" value="1"/>
</dbReference>
<keyword evidence="11" id="KW-0862">Zinc</keyword>
<dbReference type="GO" id="GO:0009073">
    <property type="term" value="P:aromatic amino acid family biosynthetic process"/>
    <property type="evidence" value="ECO:0007669"/>
    <property type="project" value="UniProtKB-KW"/>
</dbReference>
<comment type="caution">
    <text evidence="11">Lacks conserved residue(s) required for the propagation of feature annotation.</text>
</comment>
<comment type="subcellular location">
    <subcellularLocation>
        <location evidence="11">Cytoplasm</location>
    </subcellularLocation>
</comment>
<keyword evidence="5 11" id="KW-0028">Amino-acid biosynthesis</keyword>
<comment type="function">
    <text evidence="11">Catalyzes the conversion of 3-deoxy-D-arabino-heptulosonate 7-phosphate (DAHP) to dehydroquinate (DHQ).</text>
</comment>
<gene>
    <name evidence="11" type="primary">aroB</name>
    <name evidence="10" type="synonym">aroK</name>
    <name evidence="14" type="ORF">GA0111570_110106</name>
</gene>
<keyword evidence="10" id="KW-0808">Transferase</keyword>
<dbReference type="InterPro" id="IPR030960">
    <property type="entry name" value="DHQS/DOIS_N"/>
</dbReference>
<comment type="catalytic activity">
    <reaction evidence="10">
        <text>shikimate + ATP = 3-phosphoshikimate + ADP + H(+)</text>
        <dbReference type="Rhea" id="RHEA:13121"/>
        <dbReference type="ChEBI" id="CHEBI:15378"/>
        <dbReference type="ChEBI" id="CHEBI:30616"/>
        <dbReference type="ChEBI" id="CHEBI:36208"/>
        <dbReference type="ChEBI" id="CHEBI:145989"/>
        <dbReference type="ChEBI" id="CHEBI:456216"/>
        <dbReference type="EC" id="2.7.1.71"/>
    </reaction>
</comment>
<dbReference type="InterPro" id="IPR027417">
    <property type="entry name" value="P-loop_NTPase"/>
</dbReference>
<dbReference type="EC" id="2.7.1.71" evidence="10"/>
<evidence type="ECO:0000313" key="14">
    <source>
        <dbReference type="EMBL" id="SDB94100.1"/>
    </source>
</evidence>
<keyword evidence="11" id="KW-0170">Cobalt</keyword>
<feature type="binding site" evidence="10">
    <location>
        <position position="70"/>
    </location>
    <ligand>
        <name>substrate</name>
    </ligand>
</feature>
<feature type="binding site" evidence="10">
    <location>
        <position position="128"/>
    </location>
    <ligand>
        <name>ATP</name>
        <dbReference type="ChEBI" id="CHEBI:30616"/>
    </ligand>
</feature>
<dbReference type="Gene3D" id="3.40.50.300">
    <property type="entry name" value="P-loop containing nucleotide triphosphate hydrolases"/>
    <property type="match status" value="1"/>
</dbReference>
<dbReference type="HAMAP" id="MF_00110">
    <property type="entry name" value="DHQ_synthase"/>
    <property type="match status" value="1"/>
</dbReference>
<dbReference type="UniPathway" id="UPA00053">
    <property type="reaction ID" value="UER00085"/>
</dbReference>
<keyword evidence="15" id="KW-1185">Reference proteome</keyword>
<dbReference type="Proteomes" id="UP000199086">
    <property type="component" value="Unassembled WGS sequence"/>
</dbReference>
<keyword evidence="11" id="KW-0479">Metal-binding</keyword>
<evidence type="ECO:0000256" key="6">
    <source>
        <dbReference type="ARBA" id="ARBA00023027"/>
    </source>
</evidence>
<feature type="binding site" evidence="10">
    <location>
        <position position="46"/>
    </location>
    <ligand>
        <name>substrate</name>
    </ligand>
</feature>
<evidence type="ECO:0000256" key="1">
    <source>
        <dbReference type="ARBA" id="ARBA00001393"/>
    </source>
</evidence>
<dbReference type="Pfam" id="PF01202">
    <property type="entry name" value="SKI"/>
    <property type="match status" value="1"/>
</dbReference>
<dbReference type="GO" id="GO:0005524">
    <property type="term" value="F:ATP binding"/>
    <property type="evidence" value="ECO:0007669"/>
    <property type="project" value="UniProtKB-UniRule"/>
</dbReference>
<feature type="binding site" evidence="11">
    <location>
        <position position="447"/>
    </location>
    <ligand>
        <name>Zn(2+)</name>
        <dbReference type="ChEBI" id="CHEBI:29105"/>
    </ligand>
</feature>
<feature type="binding site" evidence="11">
    <location>
        <position position="431"/>
    </location>
    <ligand>
        <name>Zn(2+)</name>
        <dbReference type="ChEBI" id="CHEBI:29105"/>
    </ligand>
</feature>
<dbReference type="HAMAP" id="MF_00109">
    <property type="entry name" value="Shikimate_kinase"/>
    <property type="match status" value="1"/>
</dbReference>
<dbReference type="CDD" id="cd08195">
    <property type="entry name" value="DHQS"/>
    <property type="match status" value="1"/>
</dbReference>
<feature type="binding site" evidence="11">
    <location>
        <position position="329"/>
    </location>
    <ligand>
        <name>NAD(+)</name>
        <dbReference type="ChEBI" id="CHEBI:57540"/>
    </ligand>
</feature>
<comment type="cofactor">
    <cofactor evidence="2 11">
        <name>NAD(+)</name>
        <dbReference type="ChEBI" id="CHEBI:57540"/>
    </cofactor>
</comment>
<keyword evidence="6 11" id="KW-0520">NAD</keyword>
<dbReference type="AlphaFoldDB" id="A0A1G6HIM2"/>
<dbReference type="EMBL" id="FMYF01000010">
    <property type="protein sequence ID" value="SDB94100.1"/>
    <property type="molecule type" value="Genomic_DNA"/>
</dbReference>
<dbReference type="Gene3D" id="3.40.50.1970">
    <property type="match status" value="1"/>
</dbReference>
<dbReference type="STRING" id="1577474.GA0111570_110106"/>
<evidence type="ECO:0000259" key="12">
    <source>
        <dbReference type="Pfam" id="PF01761"/>
    </source>
</evidence>
<dbReference type="GO" id="GO:0005737">
    <property type="term" value="C:cytoplasm"/>
    <property type="evidence" value="ECO:0007669"/>
    <property type="project" value="UniProtKB-SubCell"/>
</dbReference>
<accession>A0A1G6HIM2</accession>
<comment type="catalytic activity">
    <reaction evidence="1 11">
        <text>7-phospho-2-dehydro-3-deoxy-D-arabino-heptonate = 3-dehydroquinate + phosphate</text>
        <dbReference type="Rhea" id="RHEA:21968"/>
        <dbReference type="ChEBI" id="CHEBI:32364"/>
        <dbReference type="ChEBI" id="CHEBI:43474"/>
        <dbReference type="ChEBI" id="CHEBI:58394"/>
        <dbReference type="EC" id="4.2.3.4"/>
    </reaction>
</comment>
<dbReference type="EC" id="4.2.3.4" evidence="11"/>
<dbReference type="InterPro" id="IPR016037">
    <property type="entry name" value="DHQ_synth_AroB"/>
</dbReference>
<evidence type="ECO:0000313" key="15">
    <source>
        <dbReference type="Proteomes" id="UP000199086"/>
    </source>
</evidence>
<dbReference type="SUPFAM" id="SSF52540">
    <property type="entry name" value="P-loop containing nucleoside triphosphate hydrolases"/>
    <property type="match status" value="1"/>
</dbReference>
<comment type="similarity">
    <text evidence="11">Belongs to the sugar phosphate cyclases superfamily. Dehydroquinate synthase family.</text>
</comment>
<feature type="binding site" evidence="11">
    <location>
        <position position="320"/>
    </location>
    <ligand>
        <name>NAD(+)</name>
        <dbReference type="ChEBI" id="CHEBI:57540"/>
    </ligand>
</feature>
<feature type="binding site" evidence="10">
    <location>
        <position position="146"/>
    </location>
    <ligand>
        <name>substrate</name>
    </ligand>
</feature>
<feature type="binding site" evidence="10">
    <location>
        <position position="28"/>
    </location>
    <ligand>
        <name>Mg(2+)</name>
        <dbReference type="ChEBI" id="CHEBI:18420"/>
    </ligand>
</feature>
<reference evidence="14 15" key="1">
    <citation type="submission" date="2016-06" db="EMBL/GenBank/DDBJ databases">
        <authorList>
            <person name="Olsen C.W."/>
            <person name="Carey S."/>
            <person name="Hinshaw L."/>
            <person name="Karasin A.I."/>
        </authorList>
    </citation>
    <scope>NUCLEOTIDE SEQUENCE [LARGE SCALE GENOMIC DNA]</scope>
    <source>
        <strain evidence="14 15">LZ-22</strain>
    </source>
</reference>
<evidence type="ECO:0000256" key="8">
    <source>
        <dbReference type="ARBA" id="ARBA00023239"/>
    </source>
</evidence>
<dbReference type="NCBIfam" id="TIGR01357">
    <property type="entry name" value="aroB"/>
    <property type="match status" value="1"/>
</dbReference>
<dbReference type="GO" id="GO:0009423">
    <property type="term" value="P:chorismate biosynthetic process"/>
    <property type="evidence" value="ECO:0007669"/>
    <property type="project" value="UniProtKB-UniRule"/>
</dbReference>
<feature type="domain" description="3-dehydroquinate synthase C-terminal" evidence="13">
    <location>
        <begin position="359"/>
        <end position="507"/>
    </location>
</feature>
<evidence type="ECO:0000256" key="7">
    <source>
        <dbReference type="ARBA" id="ARBA00023141"/>
    </source>
</evidence>
<keyword evidence="4 11" id="KW-0963">Cytoplasm</keyword>
<feature type="binding site" evidence="11">
    <location>
        <begin position="249"/>
        <end position="254"/>
    </location>
    <ligand>
        <name>NAD(+)</name>
        <dbReference type="ChEBI" id="CHEBI:57540"/>
    </ligand>
</feature>
<sequence length="543" mass="57746">MTATTPLSGTRHLTAPLILIGAPGAGKSTVGRLLAERLGCDFIDADEVIEAREGRTVRDIFAYDGEPAFRELERVVTLDLLDRAAVIGLGGGAPMTPAIQEALAGHTVVWLEVAAGHAADRVGLNVARPLLLGNVRGQMRKLLEARLPTYAALATHRVATDELTPDQVADAVIDLVHPTLQEPAMPEAIDVHAEHPYSVLVGPGTLAELPALVGDTRRVAVLHPAALADVARRISAALSAETALVELPDGEQAKTVQVLAACWDRLAEAGFTRSDLVVGLGGGATTDLAGFVAASWLRGIRFVTVPSTVLGMVDAAVGGKTGINIPAGKNLVGAFHEPIGVLCDTDLLRTLDQRELRSGMAEVVKCGFISDPRILDLVEADVADALVPAGERQTEVIRRGIAVKARVVSDDLRERTSTAGAIGREQLNYGHTLAHAIEKREHFQWRHGEAISVGMVFVAEVARRLGLVDDALADRHRTLLEAVGLPTRYDADAWPELRATMALDKKNRGTTLRLVVLRGLAEPTIAEAVDEDLLAEAYAATCR</sequence>